<evidence type="ECO:0000256" key="8">
    <source>
        <dbReference type="PROSITE-ProRule" id="PRU00703"/>
    </source>
</evidence>
<evidence type="ECO:0000256" key="5">
    <source>
        <dbReference type="ARBA" id="ARBA00022989"/>
    </source>
</evidence>
<dbReference type="PROSITE" id="PS51846">
    <property type="entry name" value="CNNM"/>
    <property type="match status" value="1"/>
</dbReference>
<keyword evidence="7 9" id="KW-0472">Membrane</keyword>
<dbReference type="SUPFAM" id="SSF54631">
    <property type="entry name" value="CBS-domain pair"/>
    <property type="match status" value="1"/>
</dbReference>
<evidence type="ECO:0000313" key="13">
    <source>
        <dbReference type="EMBL" id="HCT58421.1"/>
    </source>
</evidence>
<dbReference type="SUPFAM" id="SSF56176">
    <property type="entry name" value="FAD-binding/transporter-associated domain-like"/>
    <property type="match status" value="1"/>
</dbReference>
<gene>
    <name evidence="13" type="ORF">DGD08_14550</name>
</gene>
<dbReference type="EMBL" id="DPIY01000010">
    <property type="protein sequence ID" value="HCT58421.1"/>
    <property type="molecule type" value="Genomic_DNA"/>
</dbReference>
<name>A0A3D4VBC7_9BACT</name>
<accession>A0A3D4VBC7</accession>
<keyword evidence="2" id="KW-1003">Cell membrane</keyword>
<keyword evidence="6 8" id="KW-0129">CBS domain</keyword>
<feature type="transmembrane region" description="Helical" evidence="10">
    <location>
        <begin position="184"/>
        <end position="202"/>
    </location>
</feature>
<keyword evidence="3 9" id="KW-0812">Transmembrane</keyword>
<dbReference type="Gene3D" id="3.10.580.10">
    <property type="entry name" value="CBS-domain"/>
    <property type="match status" value="1"/>
</dbReference>
<feature type="domain" description="CNNM transmembrane" evidence="12">
    <location>
        <begin position="41"/>
        <end position="247"/>
    </location>
</feature>
<evidence type="ECO:0000256" key="10">
    <source>
        <dbReference type="SAM" id="Phobius"/>
    </source>
</evidence>
<dbReference type="FunFam" id="3.10.580.10:FF:000002">
    <property type="entry name" value="Magnesium/cobalt efflux protein CorC"/>
    <property type="match status" value="1"/>
</dbReference>
<keyword evidence="4" id="KW-0677">Repeat</keyword>
<reference evidence="13 14" key="1">
    <citation type="journal article" date="2018" name="Nat. Biotechnol.">
        <title>A standardized bacterial taxonomy based on genome phylogeny substantially revises the tree of life.</title>
        <authorList>
            <person name="Parks D.H."/>
            <person name="Chuvochina M."/>
            <person name="Waite D.W."/>
            <person name="Rinke C."/>
            <person name="Skarshewski A."/>
            <person name="Chaumeil P.A."/>
            <person name="Hugenholtz P."/>
        </authorList>
    </citation>
    <scope>NUCLEOTIDE SEQUENCE [LARGE SCALE GENOMIC DNA]</scope>
    <source>
        <strain evidence="13">UBA8844</strain>
    </source>
</reference>
<organism evidence="13 14">
    <name type="scientific">Gemmatimonas aurantiaca</name>
    <dbReference type="NCBI Taxonomy" id="173480"/>
    <lineage>
        <taxon>Bacteria</taxon>
        <taxon>Pseudomonadati</taxon>
        <taxon>Gemmatimonadota</taxon>
        <taxon>Gemmatimonadia</taxon>
        <taxon>Gemmatimonadales</taxon>
        <taxon>Gemmatimonadaceae</taxon>
        <taxon>Gemmatimonas</taxon>
    </lineage>
</organism>
<dbReference type="SMART" id="SM01091">
    <property type="entry name" value="CorC_HlyC"/>
    <property type="match status" value="1"/>
</dbReference>
<evidence type="ECO:0000256" key="4">
    <source>
        <dbReference type="ARBA" id="ARBA00022737"/>
    </source>
</evidence>
<dbReference type="Proteomes" id="UP000264071">
    <property type="component" value="Unassembled WGS sequence"/>
</dbReference>
<feature type="transmembrane region" description="Helical" evidence="10">
    <location>
        <begin position="49"/>
        <end position="72"/>
    </location>
</feature>
<dbReference type="InterPro" id="IPR002550">
    <property type="entry name" value="CNNM"/>
</dbReference>
<dbReference type="PANTHER" id="PTHR43099">
    <property type="entry name" value="UPF0053 PROTEIN YRKA"/>
    <property type="match status" value="1"/>
</dbReference>
<protein>
    <submittedName>
        <fullName evidence="13">HlyC/CorC family transporter</fullName>
    </submittedName>
</protein>
<feature type="domain" description="CBS" evidence="11">
    <location>
        <begin position="266"/>
        <end position="326"/>
    </location>
</feature>
<evidence type="ECO:0000256" key="1">
    <source>
        <dbReference type="ARBA" id="ARBA00004651"/>
    </source>
</evidence>
<dbReference type="Pfam" id="PF03471">
    <property type="entry name" value="CorC_HlyC"/>
    <property type="match status" value="1"/>
</dbReference>
<dbReference type="InterPro" id="IPR051676">
    <property type="entry name" value="UPF0053_domain"/>
</dbReference>
<comment type="subcellular location">
    <subcellularLocation>
        <location evidence="1">Cell membrane</location>
        <topology evidence="1">Multi-pass membrane protein</topology>
    </subcellularLocation>
</comment>
<dbReference type="PROSITE" id="PS51371">
    <property type="entry name" value="CBS"/>
    <property type="match status" value="2"/>
</dbReference>
<dbReference type="InterPro" id="IPR000644">
    <property type="entry name" value="CBS_dom"/>
</dbReference>
<dbReference type="InterPro" id="IPR016169">
    <property type="entry name" value="FAD-bd_PCMH_sub2"/>
</dbReference>
<dbReference type="PANTHER" id="PTHR43099:SF2">
    <property type="entry name" value="UPF0053 PROTEIN YRKA"/>
    <property type="match status" value="1"/>
</dbReference>
<dbReference type="GO" id="GO:0005886">
    <property type="term" value="C:plasma membrane"/>
    <property type="evidence" value="ECO:0007669"/>
    <property type="project" value="UniProtKB-SubCell"/>
</dbReference>
<evidence type="ECO:0000313" key="14">
    <source>
        <dbReference type="Proteomes" id="UP000264071"/>
    </source>
</evidence>
<evidence type="ECO:0000256" key="6">
    <source>
        <dbReference type="ARBA" id="ARBA00023122"/>
    </source>
</evidence>
<keyword evidence="5 9" id="KW-1133">Transmembrane helix</keyword>
<dbReference type="GO" id="GO:0050660">
    <property type="term" value="F:flavin adenine dinucleotide binding"/>
    <property type="evidence" value="ECO:0007669"/>
    <property type="project" value="InterPro"/>
</dbReference>
<dbReference type="Gene3D" id="3.30.465.10">
    <property type="match status" value="1"/>
</dbReference>
<evidence type="ECO:0000256" key="9">
    <source>
        <dbReference type="PROSITE-ProRule" id="PRU01193"/>
    </source>
</evidence>
<proteinExistence type="predicted"/>
<evidence type="ECO:0000259" key="11">
    <source>
        <dbReference type="PROSITE" id="PS51371"/>
    </source>
</evidence>
<dbReference type="Pfam" id="PF01595">
    <property type="entry name" value="CNNM"/>
    <property type="match status" value="1"/>
</dbReference>
<dbReference type="InterPro" id="IPR044751">
    <property type="entry name" value="Ion_transp-like_CBS"/>
</dbReference>
<evidence type="ECO:0000256" key="3">
    <source>
        <dbReference type="ARBA" id="ARBA00022692"/>
    </source>
</evidence>
<dbReference type="InterPro" id="IPR005170">
    <property type="entry name" value="Transptr-assoc_dom"/>
</dbReference>
<dbReference type="SMART" id="SM00116">
    <property type="entry name" value="CBS"/>
    <property type="match status" value="2"/>
</dbReference>
<evidence type="ECO:0000256" key="7">
    <source>
        <dbReference type="ARBA" id="ARBA00023136"/>
    </source>
</evidence>
<dbReference type="Pfam" id="PF00571">
    <property type="entry name" value="CBS"/>
    <property type="match status" value="2"/>
</dbReference>
<dbReference type="AlphaFoldDB" id="A0A3D4VBC7"/>
<evidence type="ECO:0000259" key="12">
    <source>
        <dbReference type="PROSITE" id="PS51846"/>
    </source>
</evidence>
<feature type="transmembrane region" description="Helical" evidence="10">
    <location>
        <begin position="143"/>
        <end position="164"/>
    </location>
</feature>
<dbReference type="CDD" id="cd04590">
    <property type="entry name" value="CBS_pair_CorC_HlyC_assoc"/>
    <property type="match status" value="1"/>
</dbReference>
<feature type="domain" description="CBS" evidence="11">
    <location>
        <begin position="329"/>
        <end position="386"/>
    </location>
</feature>
<sequence length="479" mass="52536">MQEARNTRRSCRLHYSDESPAPPFPFGMIADPALPTAAEITFGAVTMRLLLVLLLVLLNAFFVAAEFALVAVRRSRIDQMAADGDSSAQVVQRALSQLDRYISGTQLGITLASLSLGWVGEPAVAVLVDRLLHIVGINPGPGAVHTGAGIVVAFMVITFLHIVLGELAPKSVALAKPESVSRLVVRPLMVFSQVMSPFIGFLNGTANRMLKWFGIEPVSEGGHVHSPEELRLLVMQARAHGTLDESDSAMLAGVFDFHNKRAVDVMRPRTEMVAIAEDVDQQELEEILRRERYSRYPVYRETADDIVGVFLAKDFWLRENSESFELRQVLREPLFVPATRTAERVLDDLRRTRAHLAVVLDEFGGTAGIVTMEDLVEEVVGDIADEYDPLSRDALLFDGVLELAGSMSLVDVRSDHKLPIPEGDWSTLGGYAFATLGRLPHVGDRVAYPGGDLEVVAMDGRRVAALRVHKRVESTEPAA</sequence>
<comment type="caution">
    <text evidence="13">The sequence shown here is derived from an EMBL/GenBank/DDBJ whole genome shotgun (WGS) entry which is preliminary data.</text>
</comment>
<dbReference type="InterPro" id="IPR046342">
    <property type="entry name" value="CBS_dom_sf"/>
</dbReference>
<evidence type="ECO:0000256" key="2">
    <source>
        <dbReference type="ARBA" id="ARBA00022475"/>
    </source>
</evidence>
<dbReference type="InterPro" id="IPR036318">
    <property type="entry name" value="FAD-bd_PCMH-like_sf"/>
</dbReference>